<accession>A0A1N7DY65</accession>
<evidence type="ECO:0000256" key="1">
    <source>
        <dbReference type="ARBA" id="ARBA00004196"/>
    </source>
</evidence>
<dbReference type="GO" id="GO:1904680">
    <property type="term" value="F:peptide transmembrane transporter activity"/>
    <property type="evidence" value="ECO:0007669"/>
    <property type="project" value="TreeGrafter"/>
</dbReference>
<evidence type="ECO:0000256" key="4">
    <source>
        <dbReference type="ARBA" id="ARBA00022729"/>
    </source>
</evidence>
<keyword evidence="4" id="KW-0732">Signal</keyword>
<dbReference type="InterPro" id="IPR039424">
    <property type="entry name" value="SBP_5"/>
</dbReference>
<evidence type="ECO:0000259" key="5">
    <source>
        <dbReference type="Pfam" id="PF00496"/>
    </source>
</evidence>
<gene>
    <name evidence="6" type="ORF">SAMN05445060_1013</name>
</gene>
<dbReference type="GO" id="GO:0030313">
    <property type="term" value="C:cell envelope"/>
    <property type="evidence" value="ECO:0007669"/>
    <property type="project" value="UniProtKB-SubCell"/>
</dbReference>
<evidence type="ECO:0000313" key="7">
    <source>
        <dbReference type="Proteomes" id="UP000186218"/>
    </source>
</evidence>
<protein>
    <submittedName>
        <fullName evidence="6">Peptide/nickel transport system substrate-binding protein</fullName>
    </submittedName>
</protein>
<dbReference type="Gene3D" id="3.40.190.10">
    <property type="entry name" value="Periplasmic binding protein-like II"/>
    <property type="match status" value="1"/>
</dbReference>
<name>A0A1N7DY65_9NOCA</name>
<dbReference type="PIRSF" id="PIRSF002741">
    <property type="entry name" value="MppA"/>
    <property type="match status" value="1"/>
</dbReference>
<dbReference type="PANTHER" id="PTHR30290">
    <property type="entry name" value="PERIPLASMIC BINDING COMPONENT OF ABC TRANSPORTER"/>
    <property type="match status" value="1"/>
</dbReference>
<dbReference type="CDD" id="cd08492">
    <property type="entry name" value="PBP2_NikA_DppA_OppA_like_15"/>
    <property type="match status" value="1"/>
</dbReference>
<evidence type="ECO:0000256" key="3">
    <source>
        <dbReference type="ARBA" id="ARBA00022448"/>
    </source>
</evidence>
<dbReference type="GO" id="GO:0015833">
    <property type="term" value="P:peptide transport"/>
    <property type="evidence" value="ECO:0007669"/>
    <property type="project" value="TreeGrafter"/>
</dbReference>
<dbReference type="GO" id="GO:0042597">
    <property type="term" value="C:periplasmic space"/>
    <property type="evidence" value="ECO:0007669"/>
    <property type="project" value="UniProtKB-ARBA"/>
</dbReference>
<keyword evidence="7" id="KW-1185">Reference proteome</keyword>
<dbReference type="Pfam" id="PF00496">
    <property type="entry name" value="SBP_bac_5"/>
    <property type="match status" value="1"/>
</dbReference>
<dbReference type="EMBL" id="FTNT01000002">
    <property type="protein sequence ID" value="SIR80783.1"/>
    <property type="molecule type" value="Genomic_DNA"/>
</dbReference>
<comment type="subcellular location">
    <subcellularLocation>
        <location evidence="1">Cell envelope</location>
    </subcellularLocation>
</comment>
<reference evidence="6 7" key="1">
    <citation type="submission" date="2017-01" db="EMBL/GenBank/DDBJ databases">
        <authorList>
            <person name="Mah S.A."/>
            <person name="Swanson W.J."/>
            <person name="Moy G.W."/>
            <person name="Vacquier V.D."/>
        </authorList>
    </citation>
    <scope>NUCLEOTIDE SEQUENCE [LARGE SCALE GENOMIC DNA]</scope>
    <source>
        <strain evidence="6 7">CPCC 203464</strain>
    </source>
</reference>
<keyword evidence="3" id="KW-0813">Transport</keyword>
<dbReference type="InterPro" id="IPR000914">
    <property type="entry name" value="SBP_5_dom"/>
</dbReference>
<evidence type="ECO:0000256" key="2">
    <source>
        <dbReference type="ARBA" id="ARBA00005695"/>
    </source>
</evidence>
<dbReference type="STRING" id="1344003.SAMN05445060_1013"/>
<dbReference type="Proteomes" id="UP000186218">
    <property type="component" value="Unassembled WGS sequence"/>
</dbReference>
<dbReference type="SUPFAM" id="SSF53850">
    <property type="entry name" value="Periplasmic binding protein-like II"/>
    <property type="match status" value="1"/>
</dbReference>
<feature type="domain" description="Solute-binding protein family 5" evidence="5">
    <location>
        <begin position="117"/>
        <end position="483"/>
    </location>
</feature>
<dbReference type="PANTHER" id="PTHR30290:SF10">
    <property type="entry name" value="PERIPLASMIC OLIGOPEPTIDE-BINDING PROTEIN-RELATED"/>
    <property type="match status" value="1"/>
</dbReference>
<evidence type="ECO:0000313" key="6">
    <source>
        <dbReference type="EMBL" id="SIR80783.1"/>
    </source>
</evidence>
<dbReference type="InterPro" id="IPR030678">
    <property type="entry name" value="Peptide/Ni-bd"/>
</dbReference>
<organism evidence="6 7">
    <name type="scientific">Williamsia sterculiae</name>
    <dbReference type="NCBI Taxonomy" id="1344003"/>
    <lineage>
        <taxon>Bacteria</taxon>
        <taxon>Bacillati</taxon>
        <taxon>Actinomycetota</taxon>
        <taxon>Actinomycetes</taxon>
        <taxon>Mycobacteriales</taxon>
        <taxon>Nocardiaceae</taxon>
        <taxon>Williamsia</taxon>
    </lineage>
</organism>
<sequence length="581" mass="62740">MTAGGGCLYGEPVLPTPLFFGQGVCVSSLVRRGSSVALLPVLGVVICAMLLAACSRPEIGDGRSTGVAARAGEVTTGGVIEYGHEQEPPCVHGGWVQNAYLARQYLDNLVSLADDGTVVPWLATSWEISPDRRTYTFHLKPGVKFTDGTDLDAAAVKTNIAGYLDPANPNGTVVSYIGQYFASDEAVDKLTYRLHLKAPYTPLLTVLSQGYFGIQSPKALARGAKANCSQPVGSGPFRIERWDRNRSITFVRNPDYNSAPANAKHQGPAYVDKVIWKFLKDPVLRYGSLTSGSSDVIYNVPAINWADATRRFQTEQYITPGRPNAITLNVAHAPFDDERVRQALAYAADRRKSVQTAYLGVVPYNANGALSQTTPDYDPTAGDYPHDPAKAAELLDSAGWGTRDSAGIRVRDGHRLTARVVYPADAIIGPEGAGILQDVAAQARQVGFDLQLVPATQSAYFGGNYSKADTYDAYVGYWTSPTPGLLYINWRQRLTPSPNPYNTAFYNDAHLQGVIEQANSAADPAEAASLYSDAQHIIGDKALAIGLYTQTTSLATRPGLHDVWIEKSQGEPVFADARFVR</sequence>
<dbReference type="OrthoDB" id="9046151at2"/>
<dbReference type="AlphaFoldDB" id="A0A1N7DY65"/>
<proteinExistence type="inferred from homology"/>
<dbReference type="GO" id="GO:0043190">
    <property type="term" value="C:ATP-binding cassette (ABC) transporter complex"/>
    <property type="evidence" value="ECO:0007669"/>
    <property type="project" value="InterPro"/>
</dbReference>
<comment type="similarity">
    <text evidence="2">Belongs to the bacterial solute-binding protein 5 family.</text>
</comment>
<dbReference type="Gene3D" id="3.10.105.10">
    <property type="entry name" value="Dipeptide-binding Protein, Domain 3"/>
    <property type="match status" value="1"/>
</dbReference>